<dbReference type="PANTHER" id="PTHR34773:SF1">
    <property type="entry name" value="FLAGELLAR SECRETION CHAPERONE FLIS"/>
    <property type="match status" value="1"/>
</dbReference>
<comment type="subcellular location">
    <subcellularLocation>
        <location evidence="1 6">Cytoplasm</location>
        <location evidence="1 6">Cytosol</location>
    </subcellularLocation>
</comment>
<dbReference type="PANTHER" id="PTHR34773">
    <property type="entry name" value="FLAGELLAR SECRETION CHAPERONE FLIS"/>
    <property type="match status" value="1"/>
</dbReference>
<keyword evidence="8" id="KW-1185">Reference proteome</keyword>
<proteinExistence type="inferred from homology"/>
<keyword evidence="7" id="KW-0282">Flagellum</keyword>
<protein>
    <recommendedName>
        <fullName evidence="6">Flagellar secretion chaperone FliS</fullName>
    </recommendedName>
</protein>
<dbReference type="Proteomes" id="UP001410394">
    <property type="component" value="Unassembled WGS sequence"/>
</dbReference>
<gene>
    <name evidence="7" type="primary">fliS</name>
    <name evidence="7" type="ORF">ABDB84_17465</name>
</gene>
<accession>A0ABU9Z2T2</accession>
<dbReference type="SUPFAM" id="SSF101116">
    <property type="entry name" value="Flagellar export chaperone FliS"/>
    <property type="match status" value="1"/>
</dbReference>
<dbReference type="InterPro" id="IPR036584">
    <property type="entry name" value="FliS_sf"/>
</dbReference>
<dbReference type="Gene3D" id="1.20.120.340">
    <property type="entry name" value="Flagellar protein FliS"/>
    <property type="match status" value="1"/>
</dbReference>
<sequence>MFATHSAAAYASIGIETEVSTASPHQLILMLFDGAILSINSAAISLANGDIAAKGASLSKAMDIITRGLHASLDVEAGGDLALRLSALYDYMCERLLHANIHNNEKVMAEVSNLLSELRGAWAEIGHTAGRG</sequence>
<evidence type="ECO:0000313" key="7">
    <source>
        <dbReference type="EMBL" id="MEN3070277.1"/>
    </source>
</evidence>
<evidence type="ECO:0000256" key="3">
    <source>
        <dbReference type="ARBA" id="ARBA00022490"/>
    </source>
</evidence>
<dbReference type="NCBIfam" id="TIGR00208">
    <property type="entry name" value="fliS"/>
    <property type="match status" value="1"/>
</dbReference>
<evidence type="ECO:0000256" key="5">
    <source>
        <dbReference type="ARBA" id="ARBA00023186"/>
    </source>
</evidence>
<comment type="similarity">
    <text evidence="2 6">Belongs to the FliS family.</text>
</comment>
<evidence type="ECO:0000313" key="8">
    <source>
        <dbReference type="Proteomes" id="UP001410394"/>
    </source>
</evidence>
<dbReference type="Pfam" id="PF02561">
    <property type="entry name" value="FliS"/>
    <property type="match status" value="1"/>
</dbReference>
<keyword evidence="7" id="KW-0969">Cilium</keyword>
<name>A0ABU9Z2T2_9RHOO</name>
<comment type="caution">
    <text evidence="7">The sequence shown here is derived from an EMBL/GenBank/DDBJ whole genome shotgun (WGS) entry which is preliminary data.</text>
</comment>
<keyword evidence="3 6" id="KW-0963">Cytoplasm</keyword>
<dbReference type="PIRSF" id="PIRSF039090">
    <property type="entry name" value="Flis"/>
    <property type="match status" value="1"/>
</dbReference>
<keyword evidence="5" id="KW-0143">Chaperone</keyword>
<evidence type="ECO:0000256" key="4">
    <source>
        <dbReference type="ARBA" id="ARBA00022795"/>
    </source>
</evidence>
<evidence type="ECO:0000256" key="2">
    <source>
        <dbReference type="ARBA" id="ARBA00008787"/>
    </source>
</evidence>
<evidence type="ECO:0000256" key="6">
    <source>
        <dbReference type="PIRNR" id="PIRNR039090"/>
    </source>
</evidence>
<dbReference type="EMBL" id="JBDIVE010000011">
    <property type="protein sequence ID" value="MEN3070277.1"/>
    <property type="molecule type" value="Genomic_DNA"/>
</dbReference>
<organism evidence="7 8">
    <name type="scientific">Uliginosibacterium sediminicola</name>
    <dbReference type="NCBI Taxonomy" id="2024550"/>
    <lineage>
        <taxon>Bacteria</taxon>
        <taxon>Pseudomonadati</taxon>
        <taxon>Pseudomonadota</taxon>
        <taxon>Betaproteobacteria</taxon>
        <taxon>Rhodocyclales</taxon>
        <taxon>Zoogloeaceae</taxon>
        <taxon>Uliginosibacterium</taxon>
    </lineage>
</organism>
<keyword evidence="7" id="KW-0966">Cell projection</keyword>
<evidence type="ECO:0000256" key="1">
    <source>
        <dbReference type="ARBA" id="ARBA00004514"/>
    </source>
</evidence>
<dbReference type="CDD" id="cd16098">
    <property type="entry name" value="FliS"/>
    <property type="match status" value="1"/>
</dbReference>
<dbReference type="InterPro" id="IPR003713">
    <property type="entry name" value="FliS"/>
</dbReference>
<dbReference type="RefSeq" id="WP_345921053.1">
    <property type="nucleotide sequence ID" value="NZ_JBDIVE010000011.1"/>
</dbReference>
<reference evidence="7 8" key="1">
    <citation type="journal article" date="2018" name="Int. J. Syst. Evol. Microbiol.">
        <title>Uliginosibacterium sediminicola sp. nov., isolated from freshwater sediment.</title>
        <authorList>
            <person name="Hwang W.M."/>
            <person name="Kim S.M."/>
            <person name="Kang K."/>
            <person name="Ahn T.Y."/>
        </authorList>
    </citation>
    <scope>NUCLEOTIDE SEQUENCE [LARGE SCALE GENOMIC DNA]</scope>
    <source>
        <strain evidence="7 8">M1-21</strain>
    </source>
</reference>
<keyword evidence="4 6" id="KW-1005">Bacterial flagellum biogenesis</keyword>